<proteinExistence type="predicted"/>
<evidence type="ECO:0000313" key="2">
    <source>
        <dbReference type="EMBL" id="RSL17251.1"/>
    </source>
</evidence>
<dbReference type="RefSeq" id="WP_125485759.1">
    <property type="nucleotide sequence ID" value="NZ_RSDW01000001.1"/>
</dbReference>
<dbReference type="Proteomes" id="UP000269669">
    <property type="component" value="Unassembled WGS sequence"/>
</dbReference>
<dbReference type="NCBIfam" id="TIGR03436">
    <property type="entry name" value="acidobact_VWFA"/>
    <property type="match status" value="1"/>
</dbReference>
<keyword evidence="3" id="KW-1185">Reference proteome</keyword>
<comment type="caution">
    <text evidence="2">The sequence shown here is derived from an EMBL/GenBank/DDBJ whole genome shotgun (WGS) entry which is preliminary data.</text>
</comment>
<accession>A0A428MJV0</accession>
<gene>
    <name evidence="2" type="ORF">EDE15_2781</name>
</gene>
<sequence length="347" mass="37831">MAIETRFSALLLLALLQFPTLASAQQNAPADEPSSKIHLDVVVTPKSGPPVAGLQQQDFTVLDNKTPRPVTSFRALGGSEAPIEVILLVDAVNISYQKLAYARTEIDKFLRANEGRLAHPTTLAIFTDDGTQIQDGSSSDGNALSADLEKYAVGLRTIRRSSGIYGADERFQLSLTALHQLAVREAARPGRKIILWVSPGWPLLTGPNIELSPKQRQQIFTDIVNLSTELRQAHVTLYSIDPLGADESLQHNFYYESFLKGVSKPDQVNLGDLALQVIATQTGGLALSSSNDVSALLQRSMADTGAYYELSFDHAPADHRDEYHHIEVKVAKPGLAARTLQGYYAEP</sequence>
<keyword evidence="1" id="KW-0732">Signal</keyword>
<evidence type="ECO:0000313" key="3">
    <source>
        <dbReference type="Proteomes" id="UP000269669"/>
    </source>
</evidence>
<evidence type="ECO:0000256" key="1">
    <source>
        <dbReference type="SAM" id="SignalP"/>
    </source>
</evidence>
<dbReference type="AlphaFoldDB" id="A0A428MJV0"/>
<dbReference type="OrthoDB" id="115401at2"/>
<feature type="chain" id="PRO_5019141604" evidence="1">
    <location>
        <begin position="25"/>
        <end position="347"/>
    </location>
</feature>
<dbReference type="EMBL" id="RSDW01000001">
    <property type="protein sequence ID" value="RSL17251.1"/>
    <property type="molecule type" value="Genomic_DNA"/>
</dbReference>
<feature type="signal peptide" evidence="1">
    <location>
        <begin position="1"/>
        <end position="24"/>
    </location>
</feature>
<reference evidence="2 3" key="1">
    <citation type="submission" date="2018-12" db="EMBL/GenBank/DDBJ databases">
        <title>Sequencing of bacterial isolates from soil warming experiment in Harvard Forest, Massachusetts, USA.</title>
        <authorList>
            <person name="Deangelis K."/>
        </authorList>
    </citation>
    <scope>NUCLEOTIDE SEQUENCE [LARGE SCALE GENOMIC DNA]</scope>
    <source>
        <strain evidence="2 3">EB153</strain>
    </source>
</reference>
<dbReference type="InterPro" id="IPR017802">
    <property type="entry name" value="VWFA-rel_acidobac-type"/>
</dbReference>
<name>A0A428MJV0_9BACT</name>
<organism evidence="2 3">
    <name type="scientific">Edaphobacter aggregans</name>
    <dbReference type="NCBI Taxonomy" id="570835"/>
    <lineage>
        <taxon>Bacteria</taxon>
        <taxon>Pseudomonadati</taxon>
        <taxon>Acidobacteriota</taxon>
        <taxon>Terriglobia</taxon>
        <taxon>Terriglobales</taxon>
        <taxon>Acidobacteriaceae</taxon>
        <taxon>Edaphobacter</taxon>
    </lineage>
</organism>
<protein>
    <submittedName>
        <fullName evidence="2">VWFA-related protein</fullName>
    </submittedName>
</protein>